<dbReference type="InterPro" id="IPR036291">
    <property type="entry name" value="NAD(P)-bd_dom_sf"/>
</dbReference>
<gene>
    <name evidence="1" type="ORF">CCAX7_19450</name>
</gene>
<dbReference type="InterPro" id="IPR002347">
    <property type="entry name" value="SDR_fam"/>
</dbReference>
<dbReference type="AlphaFoldDB" id="A0A402D5D0"/>
<dbReference type="PANTHER" id="PTHR43431">
    <property type="entry name" value="OXIDOREDUCTASE, SHORT CHAIN DEHYDROGENASE/REDUCTASE FAMILY (AFU_ORTHOLOGUE AFUA_5G14000)"/>
    <property type="match status" value="1"/>
</dbReference>
<accession>A0A402D5D0</accession>
<sequence length="229" mass="23638">MSKTIVVVGFGPGISAAVARKFGTKGFSVALVARSEERLASGVAELKAVGIEAAAFPADAGNAAAIRAAIARARAELGPITVIHWNAFSGSEVGDVVTADPEAVRDVFDVAIVGLLSAVQEALPDLKDAHEGAILVTNGALGETTPQMDEFAANLKIMGVALANAAKHKLVGLLSQRLKGDGIYVGEITIAGTIKGTAWESADSLDPATVADKFWELYQGRGEVRARMS</sequence>
<evidence type="ECO:0000313" key="2">
    <source>
        <dbReference type="Proteomes" id="UP000287394"/>
    </source>
</evidence>
<dbReference type="Proteomes" id="UP000287394">
    <property type="component" value="Chromosome"/>
</dbReference>
<dbReference type="EMBL" id="AP025739">
    <property type="protein sequence ID" value="BDI29894.1"/>
    <property type="molecule type" value="Genomic_DNA"/>
</dbReference>
<dbReference type="OrthoDB" id="5513072at2"/>
<dbReference type="SUPFAM" id="SSF51735">
    <property type="entry name" value="NAD(P)-binding Rossmann-fold domains"/>
    <property type="match status" value="1"/>
</dbReference>
<dbReference type="Gene3D" id="3.40.50.720">
    <property type="entry name" value="NAD(P)-binding Rossmann-like Domain"/>
    <property type="match status" value="1"/>
</dbReference>
<protein>
    <submittedName>
        <fullName evidence="1">Short-chain dehydrogenase</fullName>
    </submittedName>
</protein>
<keyword evidence="2" id="KW-1185">Reference proteome</keyword>
<evidence type="ECO:0000313" key="1">
    <source>
        <dbReference type="EMBL" id="BDI29894.1"/>
    </source>
</evidence>
<organism evidence="1 2">
    <name type="scientific">Capsulimonas corticalis</name>
    <dbReference type="NCBI Taxonomy" id="2219043"/>
    <lineage>
        <taxon>Bacteria</taxon>
        <taxon>Bacillati</taxon>
        <taxon>Armatimonadota</taxon>
        <taxon>Armatimonadia</taxon>
        <taxon>Capsulimonadales</taxon>
        <taxon>Capsulimonadaceae</taxon>
        <taxon>Capsulimonas</taxon>
    </lineage>
</organism>
<reference evidence="1 2" key="1">
    <citation type="journal article" date="2019" name="Int. J. Syst. Evol. Microbiol.">
        <title>Capsulimonas corticalis gen. nov., sp. nov., an aerobic capsulated bacterium, of a novel bacterial order, Capsulimonadales ord. nov., of the class Armatimonadia of the phylum Armatimonadetes.</title>
        <authorList>
            <person name="Li J."/>
            <person name="Kudo C."/>
            <person name="Tonouchi A."/>
        </authorList>
    </citation>
    <scope>NUCLEOTIDE SEQUENCE [LARGE SCALE GENOMIC DNA]</scope>
    <source>
        <strain evidence="1 2">AX-7</strain>
    </source>
</reference>
<dbReference type="Pfam" id="PF00106">
    <property type="entry name" value="adh_short"/>
    <property type="match status" value="1"/>
</dbReference>
<dbReference type="PANTHER" id="PTHR43431:SF1">
    <property type="entry name" value="OS08G0476300 PROTEIN"/>
    <property type="match status" value="1"/>
</dbReference>
<proteinExistence type="predicted"/>
<dbReference type="RefSeq" id="WP_119324640.1">
    <property type="nucleotide sequence ID" value="NZ_AP025739.1"/>
</dbReference>
<name>A0A402D5D0_9BACT</name>
<dbReference type="KEGG" id="ccot:CCAX7_19450"/>